<reference evidence="9" key="1">
    <citation type="submission" date="2022-01" db="EMBL/GenBank/DDBJ databases">
        <authorList>
            <person name="King R."/>
        </authorList>
    </citation>
    <scope>NUCLEOTIDE SEQUENCE</scope>
</reference>
<evidence type="ECO:0000313" key="10">
    <source>
        <dbReference type="Proteomes" id="UP001153636"/>
    </source>
</evidence>
<feature type="transmembrane region" description="Helical" evidence="7">
    <location>
        <begin position="143"/>
        <end position="167"/>
    </location>
</feature>
<feature type="transmembrane region" description="Helical" evidence="7">
    <location>
        <begin position="179"/>
        <end position="201"/>
    </location>
</feature>
<keyword evidence="10" id="KW-1185">Reference proteome</keyword>
<dbReference type="CDD" id="cd17318">
    <property type="entry name" value="MFS_SLC17"/>
    <property type="match status" value="1"/>
</dbReference>
<evidence type="ECO:0000256" key="3">
    <source>
        <dbReference type="ARBA" id="ARBA00022692"/>
    </source>
</evidence>
<evidence type="ECO:0000256" key="6">
    <source>
        <dbReference type="ARBA" id="ARBA00023136"/>
    </source>
</evidence>
<evidence type="ECO:0000313" key="9">
    <source>
        <dbReference type="EMBL" id="CAH1103007.1"/>
    </source>
</evidence>
<dbReference type="FunFam" id="1.20.1250.20:FF:000003">
    <property type="entry name" value="Solute carrier family 17 member 3"/>
    <property type="match status" value="1"/>
</dbReference>
<dbReference type="InterPro" id="IPR036259">
    <property type="entry name" value="MFS_trans_sf"/>
</dbReference>
<evidence type="ECO:0000256" key="1">
    <source>
        <dbReference type="ARBA" id="ARBA00004141"/>
    </source>
</evidence>
<dbReference type="GO" id="GO:0006820">
    <property type="term" value="P:monoatomic anion transport"/>
    <property type="evidence" value="ECO:0007669"/>
    <property type="project" value="TreeGrafter"/>
</dbReference>
<sequence length="501" mass="55498">MASVSMKKCIPLRAIIWIMCFTCTLFLYMLRINLSIIILAMVEPSQGNETFVPECRKTDNIYNDSIIAEAHNSGAEDYGTRYNWDSKLQGLLISSYFWGFTLSGMPGGALAEKFGPSKCVSVSFLVSGLLTLIAPWMASLHPIALMISRFFIGLFGGVVFPSLHCLVARWAPPDEKGKFIGALLGGSLGTVITWPLLGAIIEKFGWTWAFLGSGIIVIAWTLSWWFFVTDSPEQHRYISDDEKNYILDSLKDTISNVKKFPPYKQIALTVPFWALLVLHFGNLWGLFFLMTAGPNFMSSVLGFTLGHTGILAALPYLARLIFGILFGQLGDFILRKNFMTKTKIRKSFIFFSHILPGIFLIIQTLLGCNISWTIILITISLGMNGASTLTNLQNSQDLSPNFAGTLYGIINCVGSTTGFINPTIVGYITAKNNGLDEWHTIFYIGSSVYIASGIVFCIFGTGETQPWNEIEVKKLSSNGIENIGFDDIENIKNDVTENTKI</sequence>
<evidence type="ECO:0000256" key="7">
    <source>
        <dbReference type="SAM" id="Phobius"/>
    </source>
</evidence>
<dbReference type="InterPro" id="IPR050382">
    <property type="entry name" value="MFS_Na/Anion_cotransporter"/>
</dbReference>
<feature type="transmembrane region" description="Helical" evidence="7">
    <location>
        <begin position="266"/>
        <end position="289"/>
    </location>
</feature>
<keyword evidence="2" id="KW-0813">Transport</keyword>
<feature type="transmembrane region" description="Helical" evidence="7">
    <location>
        <begin position="207"/>
        <end position="228"/>
    </location>
</feature>
<keyword evidence="5 7" id="KW-1133">Transmembrane helix</keyword>
<evidence type="ECO:0000256" key="2">
    <source>
        <dbReference type="ARBA" id="ARBA00022448"/>
    </source>
</evidence>
<feature type="transmembrane region" description="Helical" evidence="7">
    <location>
        <begin position="119"/>
        <end position="137"/>
    </location>
</feature>
<feature type="transmembrane region" description="Helical" evidence="7">
    <location>
        <begin position="348"/>
        <end position="366"/>
    </location>
</feature>
<feature type="transmembrane region" description="Helical" evidence="7">
    <location>
        <begin position="404"/>
        <end position="428"/>
    </location>
</feature>
<dbReference type="SUPFAM" id="SSF103473">
    <property type="entry name" value="MFS general substrate transporter"/>
    <property type="match status" value="1"/>
</dbReference>
<evidence type="ECO:0000259" key="8">
    <source>
        <dbReference type="PROSITE" id="PS50850"/>
    </source>
</evidence>
<feature type="domain" description="Major facilitator superfamily (MFS) profile" evidence="8">
    <location>
        <begin position="19"/>
        <end position="465"/>
    </location>
</feature>
<organism evidence="9 10">
    <name type="scientific">Psylliodes chrysocephalus</name>
    <dbReference type="NCBI Taxonomy" id="3402493"/>
    <lineage>
        <taxon>Eukaryota</taxon>
        <taxon>Metazoa</taxon>
        <taxon>Ecdysozoa</taxon>
        <taxon>Arthropoda</taxon>
        <taxon>Hexapoda</taxon>
        <taxon>Insecta</taxon>
        <taxon>Pterygota</taxon>
        <taxon>Neoptera</taxon>
        <taxon>Endopterygota</taxon>
        <taxon>Coleoptera</taxon>
        <taxon>Polyphaga</taxon>
        <taxon>Cucujiformia</taxon>
        <taxon>Chrysomeloidea</taxon>
        <taxon>Chrysomelidae</taxon>
        <taxon>Galerucinae</taxon>
        <taxon>Alticini</taxon>
        <taxon>Psylliodes</taxon>
    </lineage>
</organism>
<dbReference type="Proteomes" id="UP001153636">
    <property type="component" value="Chromosome 13"/>
</dbReference>
<dbReference type="EMBL" id="OV651825">
    <property type="protein sequence ID" value="CAH1103007.1"/>
    <property type="molecule type" value="Genomic_DNA"/>
</dbReference>
<accession>A0A9P0CQS9</accession>
<dbReference type="GO" id="GO:0016020">
    <property type="term" value="C:membrane"/>
    <property type="evidence" value="ECO:0007669"/>
    <property type="project" value="UniProtKB-SubCell"/>
</dbReference>
<feature type="transmembrane region" description="Helical" evidence="7">
    <location>
        <begin position="440"/>
        <end position="459"/>
    </location>
</feature>
<feature type="transmembrane region" description="Helical" evidence="7">
    <location>
        <begin position="372"/>
        <end position="392"/>
    </location>
</feature>
<dbReference type="OrthoDB" id="2985014at2759"/>
<dbReference type="Pfam" id="PF07690">
    <property type="entry name" value="MFS_1"/>
    <property type="match status" value="1"/>
</dbReference>
<proteinExistence type="predicted"/>
<dbReference type="InterPro" id="IPR020846">
    <property type="entry name" value="MFS_dom"/>
</dbReference>
<dbReference type="GO" id="GO:0015293">
    <property type="term" value="F:symporter activity"/>
    <property type="evidence" value="ECO:0007669"/>
    <property type="project" value="UniProtKB-KW"/>
</dbReference>
<evidence type="ECO:0000256" key="4">
    <source>
        <dbReference type="ARBA" id="ARBA00022847"/>
    </source>
</evidence>
<dbReference type="AlphaFoldDB" id="A0A9P0CQS9"/>
<feature type="transmembrane region" description="Helical" evidence="7">
    <location>
        <begin position="309"/>
        <end position="327"/>
    </location>
</feature>
<dbReference type="Gene3D" id="1.20.1250.20">
    <property type="entry name" value="MFS general substrate transporter like domains"/>
    <property type="match status" value="2"/>
</dbReference>
<dbReference type="InterPro" id="IPR011701">
    <property type="entry name" value="MFS"/>
</dbReference>
<gene>
    <name evidence="9" type="ORF">PSYICH_LOCUS3888</name>
</gene>
<dbReference type="PANTHER" id="PTHR11662">
    <property type="entry name" value="SOLUTE CARRIER FAMILY 17"/>
    <property type="match status" value="1"/>
</dbReference>
<evidence type="ECO:0000256" key="5">
    <source>
        <dbReference type="ARBA" id="ARBA00022989"/>
    </source>
</evidence>
<feature type="transmembrane region" description="Helical" evidence="7">
    <location>
        <begin position="12"/>
        <end position="42"/>
    </location>
</feature>
<name>A0A9P0CQS9_9CUCU</name>
<protein>
    <recommendedName>
        <fullName evidence="8">Major facilitator superfamily (MFS) profile domain-containing protein</fullName>
    </recommendedName>
</protein>
<keyword evidence="6 7" id="KW-0472">Membrane</keyword>
<keyword evidence="3 7" id="KW-0812">Transmembrane</keyword>
<comment type="subcellular location">
    <subcellularLocation>
        <location evidence="1">Membrane</location>
        <topology evidence="1">Multi-pass membrane protein</topology>
    </subcellularLocation>
</comment>
<dbReference type="PROSITE" id="PS50850">
    <property type="entry name" value="MFS"/>
    <property type="match status" value="1"/>
</dbReference>
<keyword evidence="4" id="KW-0769">Symport</keyword>
<dbReference type="PANTHER" id="PTHR11662:SF336">
    <property type="entry name" value="LP19554P"/>
    <property type="match status" value="1"/>
</dbReference>